<feature type="domain" description="Antitoxin FitA-like ribbon-helix-helix" evidence="1">
    <location>
        <begin position="3"/>
        <end position="40"/>
    </location>
</feature>
<keyword evidence="3" id="KW-1185">Reference proteome</keyword>
<protein>
    <recommendedName>
        <fullName evidence="1">Antitoxin FitA-like ribbon-helix-helix domain-containing protein</fullName>
    </recommendedName>
</protein>
<proteinExistence type="predicted"/>
<name>A0ABU7XIT6_9HYPH</name>
<dbReference type="RefSeq" id="WP_332082337.1">
    <property type="nucleotide sequence ID" value="NZ_JAZHYN010000037.1"/>
</dbReference>
<accession>A0ABU7XIT6</accession>
<dbReference type="InterPro" id="IPR053853">
    <property type="entry name" value="FitA-like_RHH"/>
</dbReference>
<dbReference type="InterPro" id="IPR013321">
    <property type="entry name" value="Arc_rbn_hlx_hlx"/>
</dbReference>
<organism evidence="2 3">
    <name type="scientific">Methylocystis borbori</name>
    <dbReference type="NCBI Taxonomy" id="3118750"/>
    <lineage>
        <taxon>Bacteria</taxon>
        <taxon>Pseudomonadati</taxon>
        <taxon>Pseudomonadota</taxon>
        <taxon>Alphaproteobacteria</taxon>
        <taxon>Hyphomicrobiales</taxon>
        <taxon>Methylocystaceae</taxon>
        <taxon>Methylocystis</taxon>
    </lineage>
</organism>
<evidence type="ECO:0000313" key="3">
    <source>
        <dbReference type="Proteomes" id="UP001350748"/>
    </source>
</evidence>
<dbReference type="Proteomes" id="UP001350748">
    <property type="component" value="Unassembled WGS sequence"/>
</dbReference>
<reference evidence="2 3" key="1">
    <citation type="submission" date="2024-02" db="EMBL/GenBank/DDBJ databases">
        <authorList>
            <person name="Grouzdev D."/>
        </authorList>
    </citation>
    <scope>NUCLEOTIDE SEQUENCE [LARGE SCALE GENOMIC DNA]</scope>
    <source>
        <strain evidence="2 3">9N</strain>
    </source>
</reference>
<dbReference type="Gene3D" id="1.10.1220.10">
    <property type="entry name" value="Met repressor-like"/>
    <property type="match status" value="1"/>
</dbReference>
<dbReference type="Pfam" id="PF22513">
    <property type="entry name" value="FitA-like_RHH"/>
    <property type="match status" value="1"/>
</dbReference>
<comment type="caution">
    <text evidence="2">The sequence shown here is derived from an EMBL/GenBank/DDBJ whole genome shotgun (WGS) entry which is preliminary data.</text>
</comment>
<gene>
    <name evidence="2" type="ORF">V3H18_12170</name>
</gene>
<dbReference type="InterPro" id="IPR010985">
    <property type="entry name" value="Ribbon_hlx_hlx"/>
</dbReference>
<sequence>MTNILLRDVPPDLKRQIEELAQAHKTSLSSEIKALLERALRQSARFAEARSQGGLGTKLKSLVAEADWTDDFIRPRDKSERPAPNFE</sequence>
<evidence type="ECO:0000313" key="2">
    <source>
        <dbReference type="EMBL" id="MEF3367290.1"/>
    </source>
</evidence>
<dbReference type="EMBL" id="JAZHYN010000037">
    <property type="protein sequence ID" value="MEF3367290.1"/>
    <property type="molecule type" value="Genomic_DNA"/>
</dbReference>
<evidence type="ECO:0000259" key="1">
    <source>
        <dbReference type="Pfam" id="PF22513"/>
    </source>
</evidence>
<dbReference type="SUPFAM" id="SSF47598">
    <property type="entry name" value="Ribbon-helix-helix"/>
    <property type="match status" value="1"/>
</dbReference>